<evidence type="ECO:0000256" key="1">
    <source>
        <dbReference type="SAM" id="MobiDB-lite"/>
    </source>
</evidence>
<evidence type="ECO:0000259" key="2">
    <source>
        <dbReference type="Pfam" id="PF08845"/>
    </source>
</evidence>
<dbReference type="RefSeq" id="WP_194863713.1">
    <property type="nucleotide sequence ID" value="NZ_ARXX01000001.1"/>
</dbReference>
<dbReference type="Pfam" id="PF08845">
    <property type="entry name" value="SymE_toxin"/>
    <property type="match status" value="1"/>
</dbReference>
<feature type="domain" description="Toxin SymE-like" evidence="2">
    <location>
        <begin position="44"/>
        <end position="90"/>
    </location>
</feature>
<feature type="compositionally biased region" description="Basic residues" evidence="1">
    <location>
        <begin position="1"/>
        <end position="12"/>
    </location>
</feature>
<organism evidence="3 4">
    <name type="scientific">Alloalcanivorax profundimaris</name>
    <dbReference type="NCBI Taxonomy" id="2735259"/>
    <lineage>
        <taxon>Bacteria</taxon>
        <taxon>Pseudomonadati</taxon>
        <taxon>Pseudomonadota</taxon>
        <taxon>Gammaproteobacteria</taxon>
        <taxon>Oceanospirillales</taxon>
        <taxon>Alcanivoracaceae</taxon>
        <taxon>Alloalcanivorax</taxon>
    </lineage>
</organism>
<dbReference type="Proteomes" id="UP000662703">
    <property type="component" value="Unassembled WGS sequence"/>
</dbReference>
<comment type="caution">
    <text evidence="3">The sequence shown here is derived from an EMBL/GenBank/DDBJ whole genome shotgun (WGS) entry which is preliminary data.</text>
</comment>
<feature type="region of interest" description="Disordered" evidence="1">
    <location>
        <begin position="1"/>
        <end position="24"/>
    </location>
</feature>
<reference evidence="3 4" key="1">
    <citation type="submission" date="2012-09" db="EMBL/GenBank/DDBJ databases">
        <title>Genome Sequence of alkane-degrading Bacterium Alcanivorax sp. 521-1.</title>
        <authorList>
            <person name="Lai Q."/>
            <person name="Shao Z."/>
        </authorList>
    </citation>
    <scope>NUCLEOTIDE SEQUENCE [LARGE SCALE GENOMIC DNA]</scope>
    <source>
        <strain evidence="3 4">521-1</strain>
    </source>
</reference>
<name>A0ABS0AKS5_9GAMM</name>
<dbReference type="InterPro" id="IPR014944">
    <property type="entry name" value="Toxin_SymE-like"/>
</dbReference>
<dbReference type="EMBL" id="ARXX01000001">
    <property type="protein sequence ID" value="MBF5054725.1"/>
    <property type="molecule type" value="Genomic_DNA"/>
</dbReference>
<proteinExistence type="predicted"/>
<keyword evidence="4" id="KW-1185">Reference proteome</keyword>
<evidence type="ECO:0000313" key="3">
    <source>
        <dbReference type="EMBL" id="MBF5054725.1"/>
    </source>
</evidence>
<sequence>MAERNHKPRARVGKSETPKPNREFPYIRHLKVHPGQYYSSGAPLYLHLSRPPKPPVPWVHVKGYWLAEAGFAIGTQLEVEVSEGRLVISAAPEPSGA</sequence>
<protein>
    <recommendedName>
        <fullName evidence="2">Toxin SymE-like domain-containing protein</fullName>
    </recommendedName>
</protein>
<gene>
    <name evidence="3" type="ORF">Y5W_00019</name>
</gene>
<feature type="compositionally biased region" description="Basic and acidic residues" evidence="1">
    <location>
        <begin position="13"/>
        <end position="24"/>
    </location>
</feature>
<evidence type="ECO:0000313" key="4">
    <source>
        <dbReference type="Proteomes" id="UP000662703"/>
    </source>
</evidence>
<accession>A0ABS0AKS5</accession>